<dbReference type="PANTHER" id="PTHR14413:SF16">
    <property type="entry name" value="LARGE RIBOSOMAL SUBUNIT PROTEIN BL17M"/>
    <property type="match status" value="1"/>
</dbReference>
<dbReference type="NCBIfam" id="TIGR00059">
    <property type="entry name" value="L17"/>
    <property type="match status" value="1"/>
</dbReference>
<dbReference type="GO" id="GO:0022625">
    <property type="term" value="C:cytosolic large ribosomal subunit"/>
    <property type="evidence" value="ECO:0007669"/>
    <property type="project" value="TreeGrafter"/>
</dbReference>
<evidence type="ECO:0000313" key="4">
    <source>
        <dbReference type="EMBL" id="GAH37685.1"/>
    </source>
</evidence>
<gene>
    <name evidence="4" type="ORF">S03H2_18298</name>
</gene>
<proteinExistence type="inferred from homology"/>
<dbReference type="PANTHER" id="PTHR14413">
    <property type="entry name" value="RIBOSOMAL PROTEIN L17"/>
    <property type="match status" value="1"/>
</dbReference>
<dbReference type="PROSITE" id="PS01167">
    <property type="entry name" value="RIBOSOMAL_L17"/>
    <property type="match status" value="1"/>
</dbReference>
<keyword evidence="3" id="KW-0687">Ribonucleoprotein</keyword>
<organism evidence="4">
    <name type="scientific">marine sediment metagenome</name>
    <dbReference type="NCBI Taxonomy" id="412755"/>
    <lineage>
        <taxon>unclassified sequences</taxon>
        <taxon>metagenomes</taxon>
        <taxon>ecological metagenomes</taxon>
    </lineage>
</organism>
<dbReference type="Pfam" id="PF01196">
    <property type="entry name" value="Ribosomal_L17"/>
    <property type="match status" value="1"/>
</dbReference>
<evidence type="ECO:0000256" key="3">
    <source>
        <dbReference type="ARBA" id="ARBA00023274"/>
    </source>
</evidence>
<evidence type="ECO:0000256" key="1">
    <source>
        <dbReference type="ARBA" id="ARBA00008777"/>
    </source>
</evidence>
<dbReference type="AlphaFoldDB" id="X1FYQ7"/>
<reference evidence="4" key="1">
    <citation type="journal article" date="2014" name="Front. Microbiol.">
        <title>High frequency of phylogenetically diverse reductive dehalogenase-homologous genes in deep subseafloor sedimentary metagenomes.</title>
        <authorList>
            <person name="Kawai M."/>
            <person name="Futagami T."/>
            <person name="Toyoda A."/>
            <person name="Takaki Y."/>
            <person name="Nishi S."/>
            <person name="Hori S."/>
            <person name="Arai W."/>
            <person name="Tsubouchi T."/>
            <person name="Morono Y."/>
            <person name="Uchiyama I."/>
            <person name="Ito T."/>
            <person name="Fujiyama A."/>
            <person name="Inagaki F."/>
            <person name="Takami H."/>
        </authorList>
    </citation>
    <scope>NUCLEOTIDE SEQUENCE</scope>
    <source>
        <strain evidence="4">Expedition CK06-06</strain>
    </source>
</reference>
<dbReference type="HAMAP" id="MF_01368">
    <property type="entry name" value="Ribosomal_bL17"/>
    <property type="match status" value="1"/>
</dbReference>
<name>X1FYQ7_9ZZZZ</name>
<dbReference type="GO" id="GO:0003735">
    <property type="term" value="F:structural constituent of ribosome"/>
    <property type="evidence" value="ECO:0007669"/>
    <property type="project" value="InterPro"/>
</dbReference>
<dbReference type="InterPro" id="IPR036373">
    <property type="entry name" value="Ribosomal_bL17_sf"/>
</dbReference>
<dbReference type="EMBL" id="BARU01009488">
    <property type="protein sequence ID" value="GAH37685.1"/>
    <property type="molecule type" value="Genomic_DNA"/>
</dbReference>
<dbReference type="Gene3D" id="3.90.1030.10">
    <property type="entry name" value="Ribosomal protein L17"/>
    <property type="match status" value="1"/>
</dbReference>
<dbReference type="InterPro" id="IPR047859">
    <property type="entry name" value="Ribosomal_bL17_CS"/>
</dbReference>
<comment type="similarity">
    <text evidence="1">Belongs to the bacterial ribosomal protein bL17 family.</text>
</comment>
<evidence type="ECO:0008006" key="5">
    <source>
        <dbReference type="Google" id="ProtNLM"/>
    </source>
</evidence>
<protein>
    <recommendedName>
        <fullName evidence="5">50S ribosomal protein L17</fullName>
    </recommendedName>
</protein>
<comment type="caution">
    <text evidence="4">The sequence shown here is derived from an EMBL/GenBank/DDBJ whole genome shotgun (WGS) entry which is preliminary data.</text>
</comment>
<accession>X1FYQ7</accession>
<sequence length="118" mass="13220">MVIPKKGRRFGGSSSNQKAIMRNLTISLFENGKIKTTVAKAKYVRSFVDKLITIAKKDNLAARRNCIRLLGNTEAVQKLFNEIAPGMYQRSSGFTRIVKYKNRAGDGAQLVIMELLIK</sequence>
<dbReference type="SUPFAM" id="SSF64263">
    <property type="entry name" value="Prokaryotic ribosomal protein L17"/>
    <property type="match status" value="1"/>
</dbReference>
<dbReference type="GO" id="GO:0006412">
    <property type="term" value="P:translation"/>
    <property type="evidence" value="ECO:0007669"/>
    <property type="project" value="InterPro"/>
</dbReference>
<dbReference type="InterPro" id="IPR000456">
    <property type="entry name" value="Ribosomal_bL17"/>
</dbReference>
<keyword evidence="2" id="KW-0689">Ribosomal protein</keyword>
<evidence type="ECO:0000256" key="2">
    <source>
        <dbReference type="ARBA" id="ARBA00022980"/>
    </source>
</evidence>